<gene>
    <name evidence="2" type="ORF">SAMN04489760_1424</name>
</gene>
<keyword evidence="3" id="KW-1185">Reference proteome</keyword>
<dbReference type="InterPro" id="IPR038726">
    <property type="entry name" value="PDDEXK_AddAB-type"/>
</dbReference>
<dbReference type="AlphaFoldDB" id="A0A1H8AZG7"/>
<name>A0A1H8AZG7_9BACT</name>
<sequence>MVLTRKSDREIVPQYSLTGDLLSFLRCGLQYRYLNGSSLPPSRPVQLWFGEFIHGIMESAFRIWSAAAQPPAFPWPCNPTTPHQQAPIGRTHYDIGSIGDIVEATLRAQGKNPRSYDVRDNAYIRASRAVNELGPYLFPLISTAEEKVIGTRSIPQTQQRQIIRRAALYELHGIIDVLTNVQLNATTTTNVIRQKIQTVCPDLTGNFEVIVDYKGSRRPAMNHSYWQQHDWQVQTYAWLRGRQPNSLAVAAGVLLYVNELAPVQEDLMELKKAMRTGNTDAVPINGSPDAYMLSTWQPGNEIPQFSLQFRLARAIRVIPVSMSSQTEAVNNFDDVVSNIELCVAAEATTGTIMQHWQSRGDAESCAACDFRYFCTDPYPHLGNHVVTAPHAP</sequence>
<protein>
    <submittedName>
        <fullName evidence="2">PD-(D/E)XK nuclease superfamily protein</fullName>
    </submittedName>
</protein>
<organism evidence="2 3">
    <name type="scientific">Syntrophus gentianae</name>
    <dbReference type="NCBI Taxonomy" id="43775"/>
    <lineage>
        <taxon>Bacteria</taxon>
        <taxon>Pseudomonadati</taxon>
        <taxon>Thermodesulfobacteriota</taxon>
        <taxon>Syntrophia</taxon>
        <taxon>Syntrophales</taxon>
        <taxon>Syntrophaceae</taxon>
        <taxon>Syntrophus</taxon>
    </lineage>
</organism>
<evidence type="ECO:0000313" key="3">
    <source>
        <dbReference type="Proteomes" id="UP000198744"/>
    </source>
</evidence>
<evidence type="ECO:0000313" key="2">
    <source>
        <dbReference type="EMBL" id="SEM74897.1"/>
    </source>
</evidence>
<dbReference type="Pfam" id="PF12705">
    <property type="entry name" value="PDDEXK_1"/>
    <property type="match status" value="1"/>
</dbReference>
<dbReference type="OrthoDB" id="12430at2"/>
<accession>A0A1H8AZG7</accession>
<dbReference type="EMBL" id="FOBS01000042">
    <property type="protein sequence ID" value="SEM74897.1"/>
    <property type="molecule type" value="Genomic_DNA"/>
</dbReference>
<dbReference type="InterPro" id="IPR011604">
    <property type="entry name" value="PDDEXK-like_dom_sf"/>
</dbReference>
<feature type="domain" description="PD-(D/E)XK endonuclease-like" evidence="1">
    <location>
        <begin position="209"/>
        <end position="374"/>
    </location>
</feature>
<dbReference type="RefSeq" id="WP_093884790.1">
    <property type="nucleotide sequence ID" value="NZ_FOBS01000042.1"/>
</dbReference>
<evidence type="ECO:0000259" key="1">
    <source>
        <dbReference type="Pfam" id="PF12705"/>
    </source>
</evidence>
<proteinExistence type="predicted"/>
<dbReference type="Proteomes" id="UP000198744">
    <property type="component" value="Unassembled WGS sequence"/>
</dbReference>
<reference evidence="2 3" key="1">
    <citation type="submission" date="2016-10" db="EMBL/GenBank/DDBJ databases">
        <authorList>
            <person name="de Groot N.N."/>
        </authorList>
    </citation>
    <scope>NUCLEOTIDE SEQUENCE [LARGE SCALE GENOMIC DNA]</scope>
    <source>
        <strain evidence="2 3">DSM 8423</strain>
    </source>
</reference>
<dbReference type="Gene3D" id="3.90.320.10">
    <property type="match status" value="1"/>
</dbReference>